<dbReference type="EMBL" id="FOZM01000001">
    <property type="protein sequence ID" value="SFS13965.1"/>
    <property type="molecule type" value="Genomic_DNA"/>
</dbReference>
<evidence type="ECO:0000313" key="3">
    <source>
        <dbReference type="EMBL" id="SFS13965.1"/>
    </source>
</evidence>
<dbReference type="GO" id="GO:0016787">
    <property type="term" value="F:hydrolase activity"/>
    <property type="evidence" value="ECO:0007669"/>
    <property type="project" value="UniProtKB-KW"/>
</dbReference>
<evidence type="ECO:0000256" key="1">
    <source>
        <dbReference type="RuleBase" id="RU362119"/>
    </source>
</evidence>
<dbReference type="PANTHER" id="PTHR11575:SF24">
    <property type="entry name" value="5'-NUCLEOTIDASE"/>
    <property type="match status" value="1"/>
</dbReference>
<sequence>MTWHPNFRIVDTADIAPLPEAAEIVARLDEVLSGELNAVLVTLPEGFATTKALVRTEETAMGNLIADATRVATGFDVALVNSGSIRGDKVYAAGHELTARDVLTELPFGNTTYVIEVSGQTLRDALENSVSQLEDKAGRFLQVSGVGFEYDPSAAAGTRVIAATVGDAPLDDASTYSIAINNYLYGGGDGYTMFENALLLVGPVGADTVSNQVIAYLQSGQVGTLGVECRIVALAQERASEPPTATFEAKVAGLTVSFTDGSTDPGGQITAWAWDFGDGATSTEQNPAHGYAAGGLYAATLSVTDNSGEATDATFQVEILATAGQISTVLSRIGHSLDDAEETRDGGAMYMDSSDLEFVNDDHVNGDQIIGMRFEALAVPQGAEITEARLTFEVDEPSGADTALTIRGEATGDAQRFAMDAGDISRRPLTEAAVDWLPEPWIQIGASKTTPDLSTVITEIVQRDDWAEGNAIVLIVTGQGLRTAAAFDGDPGGAPALSIDFVVPE</sequence>
<dbReference type="OrthoDB" id="9803927at2"/>
<dbReference type="PROSITE" id="PS50093">
    <property type="entry name" value="PKD"/>
    <property type="match status" value="1"/>
</dbReference>
<reference evidence="3 4" key="1">
    <citation type="submission" date="2016-10" db="EMBL/GenBank/DDBJ databases">
        <authorList>
            <person name="de Groot N.N."/>
        </authorList>
    </citation>
    <scope>NUCLEOTIDE SEQUENCE [LARGE SCALE GENOMIC DNA]</scope>
    <source>
        <strain evidence="3 4">DSM 29433</strain>
    </source>
</reference>
<accession>A0A1I6ME29</accession>
<dbReference type="SUPFAM" id="SSF55816">
    <property type="entry name" value="5'-nucleotidase (syn. UDP-sugar hydrolase), C-terminal domain"/>
    <property type="match status" value="1"/>
</dbReference>
<dbReference type="CDD" id="cd00146">
    <property type="entry name" value="PKD"/>
    <property type="match status" value="1"/>
</dbReference>
<dbReference type="InterPro" id="IPR035986">
    <property type="entry name" value="PKD_dom_sf"/>
</dbReference>
<dbReference type="Gene3D" id="2.60.40.10">
    <property type="entry name" value="Immunoglobulins"/>
    <property type="match status" value="1"/>
</dbReference>
<keyword evidence="1" id="KW-0378">Hydrolase</keyword>
<dbReference type="AlphaFoldDB" id="A0A1I6ME29"/>
<gene>
    <name evidence="3" type="ORF">SAMN05444714_1630</name>
</gene>
<dbReference type="Gene3D" id="3.90.780.10">
    <property type="entry name" value="5'-Nucleotidase, C-terminal domain"/>
    <property type="match status" value="1"/>
</dbReference>
<dbReference type="InterPro" id="IPR000601">
    <property type="entry name" value="PKD_dom"/>
</dbReference>
<dbReference type="GO" id="GO:0009166">
    <property type="term" value="P:nucleotide catabolic process"/>
    <property type="evidence" value="ECO:0007669"/>
    <property type="project" value="InterPro"/>
</dbReference>
<dbReference type="Pfam" id="PF02872">
    <property type="entry name" value="5_nucleotid_C"/>
    <property type="match status" value="1"/>
</dbReference>
<dbReference type="InterPro" id="IPR006179">
    <property type="entry name" value="5_nucleotidase/apyrase"/>
</dbReference>
<dbReference type="InterPro" id="IPR008334">
    <property type="entry name" value="5'-Nucleotdase_C"/>
</dbReference>
<dbReference type="InterPro" id="IPR036907">
    <property type="entry name" value="5'-Nucleotdase_C_sf"/>
</dbReference>
<dbReference type="GO" id="GO:0000166">
    <property type="term" value="F:nucleotide binding"/>
    <property type="evidence" value="ECO:0007669"/>
    <property type="project" value="UniProtKB-KW"/>
</dbReference>
<dbReference type="STRING" id="1123755.SAMN05444714_1630"/>
<dbReference type="InterPro" id="IPR022409">
    <property type="entry name" value="PKD/Chitinase_dom"/>
</dbReference>
<dbReference type="PRINTS" id="PR01607">
    <property type="entry name" value="APYRASEFAMLY"/>
</dbReference>
<evidence type="ECO:0000313" key="4">
    <source>
        <dbReference type="Proteomes" id="UP000198926"/>
    </source>
</evidence>
<keyword evidence="4" id="KW-1185">Reference proteome</keyword>
<evidence type="ECO:0000259" key="2">
    <source>
        <dbReference type="PROSITE" id="PS50093"/>
    </source>
</evidence>
<dbReference type="RefSeq" id="WP_090206200.1">
    <property type="nucleotide sequence ID" value="NZ_FOZM01000001.1"/>
</dbReference>
<dbReference type="SUPFAM" id="SSF49299">
    <property type="entry name" value="PKD domain"/>
    <property type="match status" value="1"/>
</dbReference>
<dbReference type="Pfam" id="PF18911">
    <property type="entry name" value="PKD_4"/>
    <property type="match status" value="1"/>
</dbReference>
<keyword evidence="1" id="KW-0547">Nucleotide-binding</keyword>
<comment type="similarity">
    <text evidence="1">Belongs to the 5'-nucleotidase family.</text>
</comment>
<protein>
    <submittedName>
        <fullName evidence="3">PKD domain-containing protein</fullName>
    </submittedName>
</protein>
<name>A0A1I6ME29_9RHOB</name>
<dbReference type="Proteomes" id="UP000198926">
    <property type="component" value="Unassembled WGS sequence"/>
</dbReference>
<proteinExistence type="inferred from homology"/>
<dbReference type="PANTHER" id="PTHR11575">
    <property type="entry name" value="5'-NUCLEOTIDASE-RELATED"/>
    <property type="match status" value="1"/>
</dbReference>
<dbReference type="SMART" id="SM00089">
    <property type="entry name" value="PKD"/>
    <property type="match status" value="1"/>
</dbReference>
<organism evidence="3 4">
    <name type="scientific">Yoonia litorea</name>
    <dbReference type="NCBI Taxonomy" id="1123755"/>
    <lineage>
        <taxon>Bacteria</taxon>
        <taxon>Pseudomonadati</taxon>
        <taxon>Pseudomonadota</taxon>
        <taxon>Alphaproteobacteria</taxon>
        <taxon>Rhodobacterales</taxon>
        <taxon>Paracoccaceae</taxon>
        <taxon>Yoonia</taxon>
    </lineage>
</organism>
<feature type="domain" description="PKD" evidence="2">
    <location>
        <begin position="239"/>
        <end position="326"/>
    </location>
</feature>
<dbReference type="InterPro" id="IPR013783">
    <property type="entry name" value="Ig-like_fold"/>
</dbReference>